<protein>
    <submittedName>
        <fullName evidence="9">Membrane protein DedA with SNARE-associated domain</fullName>
    </submittedName>
</protein>
<feature type="transmembrane region" description="Helical" evidence="7">
    <location>
        <begin position="12"/>
        <end position="31"/>
    </location>
</feature>
<evidence type="ECO:0000256" key="6">
    <source>
        <dbReference type="ARBA" id="ARBA00023136"/>
    </source>
</evidence>
<feature type="transmembrane region" description="Helical" evidence="7">
    <location>
        <begin position="169"/>
        <end position="187"/>
    </location>
</feature>
<feature type="transmembrane region" description="Helical" evidence="7">
    <location>
        <begin position="136"/>
        <end position="157"/>
    </location>
</feature>
<keyword evidence="5 7" id="KW-1133">Transmembrane helix</keyword>
<evidence type="ECO:0000256" key="1">
    <source>
        <dbReference type="ARBA" id="ARBA00004651"/>
    </source>
</evidence>
<dbReference type="PANTHER" id="PTHR42709:SF6">
    <property type="entry name" value="UNDECAPRENYL PHOSPHATE TRANSPORTER A"/>
    <property type="match status" value="1"/>
</dbReference>
<evidence type="ECO:0000256" key="2">
    <source>
        <dbReference type="ARBA" id="ARBA00010792"/>
    </source>
</evidence>
<feature type="transmembrane region" description="Helical" evidence="7">
    <location>
        <begin position="37"/>
        <end position="64"/>
    </location>
</feature>
<evidence type="ECO:0000313" key="10">
    <source>
        <dbReference type="Proteomes" id="UP000741013"/>
    </source>
</evidence>
<accession>A0ABS4PLA8</accession>
<comment type="subcellular location">
    <subcellularLocation>
        <location evidence="1">Cell membrane</location>
        <topology evidence="1">Multi-pass membrane protein</topology>
    </subcellularLocation>
</comment>
<keyword evidence="6 7" id="KW-0472">Membrane</keyword>
<comment type="caution">
    <text evidence="9">The sequence shown here is derived from an EMBL/GenBank/DDBJ whole genome shotgun (WGS) entry which is preliminary data.</text>
</comment>
<evidence type="ECO:0000256" key="7">
    <source>
        <dbReference type="SAM" id="Phobius"/>
    </source>
</evidence>
<name>A0ABS4PLA8_9PSEU</name>
<keyword evidence="4 7" id="KW-0812">Transmembrane</keyword>
<sequence length="209" mass="21540">MLDFLQAALGSPWLWLLVFAVSALDALLPFMPSETAVVGLAVLVGMDFGALALLAVIAATGAFGGDLLSHAIGRTAGPAVVARLHRGEKGARRYAWARRTVAERGALLIIGARYLPGGRVAAGLATGTMRYPLRRFVALDALGASIWAVYSVVLGLLGGAGFSGEPVKGLVLAFGAGLAVVVLLEVARRAVAGRTGKDGQPCHRQNADT</sequence>
<dbReference type="Proteomes" id="UP000741013">
    <property type="component" value="Unassembled WGS sequence"/>
</dbReference>
<evidence type="ECO:0000256" key="5">
    <source>
        <dbReference type="ARBA" id="ARBA00022989"/>
    </source>
</evidence>
<evidence type="ECO:0000313" key="9">
    <source>
        <dbReference type="EMBL" id="MBP2180217.1"/>
    </source>
</evidence>
<feature type="domain" description="VTT" evidence="8">
    <location>
        <begin position="40"/>
        <end position="155"/>
    </location>
</feature>
<gene>
    <name evidence="9" type="ORF">JOM49_001743</name>
</gene>
<dbReference type="Pfam" id="PF09335">
    <property type="entry name" value="VTT_dom"/>
    <property type="match status" value="1"/>
</dbReference>
<organism evidence="9 10">
    <name type="scientific">Amycolatopsis magusensis</name>
    <dbReference type="NCBI Taxonomy" id="882444"/>
    <lineage>
        <taxon>Bacteria</taxon>
        <taxon>Bacillati</taxon>
        <taxon>Actinomycetota</taxon>
        <taxon>Actinomycetes</taxon>
        <taxon>Pseudonocardiales</taxon>
        <taxon>Pseudonocardiaceae</taxon>
        <taxon>Amycolatopsis</taxon>
    </lineage>
</organism>
<comment type="similarity">
    <text evidence="2">Belongs to the DedA family.</text>
</comment>
<keyword evidence="3" id="KW-1003">Cell membrane</keyword>
<dbReference type="RefSeq" id="WP_308158692.1">
    <property type="nucleotide sequence ID" value="NZ_JAGGMS010000001.1"/>
</dbReference>
<dbReference type="PANTHER" id="PTHR42709">
    <property type="entry name" value="ALKALINE PHOSPHATASE LIKE PROTEIN"/>
    <property type="match status" value="1"/>
</dbReference>
<reference evidence="9 10" key="1">
    <citation type="submission" date="2021-03" db="EMBL/GenBank/DDBJ databases">
        <title>Sequencing the genomes of 1000 actinobacteria strains.</title>
        <authorList>
            <person name="Klenk H.-P."/>
        </authorList>
    </citation>
    <scope>NUCLEOTIDE SEQUENCE [LARGE SCALE GENOMIC DNA]</scope>
    <source>
        <strain evidence="9 10">DSM 45510</strain>
    </source>
</reference>
<proteinExistence type="inferred from homology"/>
<evidence type="ECO:0000256" key="3">
    <source>
        <dbReference type="ARBA" id="ARBA00022475"/>
    </source>
</evidence>
<keyword evidence="10" id="KW-1185">Reference proteome</keyword>
<dbReference type="InterPro" id="IPR051311">
    <property type="entry name" value="DedA_domain"/>
</dbReference>
<evidence type="ECO:0000256" key="4">
    <source>
        <dbReference type="ARBA" id="ARBA00022692"/>
    </source>
</evidence>
<dbReference type="InterPro" id="IPR032816">
    <property type="entry name" value="VTT_dom"/>
</dbReference>
<evidence type="ECO:0000259" key="8">
    <source>
        <dbReference type="Pfam" id="PF09335"/>
    </source>
</evidence>
<dbReference type="EMBL" id="JAGGMS010000001">
    <property type="protein sequence ID" value="MBP2180217.1"/>
    <property type="molecule type" value="Genomic_DNA"/>
</dbReference>